<feature type="region of interest" description="Disordered" evidence="1">
    <location>
        <begin position="192"/>
        <end position="234"/>
    </location>
</feature>
<keyword evidence="3" id="KW-1185">Reference proteome</keyword>
<evidence type="ECO:0000313" key="2">
    <source>
        <dbReference type="EMBL" id="QDT07879.1"/>
    </source>
</evidence>
<gene>
    <name evidence="2" type="primary">hcf136_2</name>
    <name evidence="2" type="ORF">K227x_63080</name>
</gene>
<protein>
    <submittedName>
        <fullName evidence="2">Ycf48-like protein</fullName>
    </submittedName>
</protein>
<evidence type="ECO:0000256" key="1">
    <source>
        <dbReference type="SAM" id="MobiDB-lite"/>
    </source>
</evidence>
<organism evidence="2 3">
    <name type="scientific">Rubripirellula lacrimiformis</name>
    <dbReference type="NCBI Taxonomy" id="1930273"/>
    <lineage>
        <taxon>Bacteria</taxon>
        <taxon>Pseudomonadati</taxon>
        <taxon>Planctomycetota</taxon>
        <taxon>Planctomycetia</taxon>
        <taxon>Pirellulales</taxon>
        <taxon>Pirellulaceae</taxon>
        <taxon>Rubripirellula</taxon>
    </lineage>
</organism>
<feature type="region of interest" description="Disordered" evidence="1">
    <location>
        <begin position="480"/>
        <end position="502"/>
    </location>
</feature>
<accession>A0A517NLC4</accession>
<dbReference type="CDD" id="cd15482">
    <property type="entry name" value="Sialidase_non-viral"/>
    <property type="match status" value="1"/>
</dbReference>
<feature type="region of interest" description="Disordered" evidence="1">
    <location>
        <begin position="744"/>
        <end position="772"/>
    </location>
</feature>
<dbReference type="AlphaFoldDB" id="A0A517NLC4"/>
<dbReference type="SUPFAM" id="SSF49344">
    <property type="entry name" value="CBD9-like"/>
    <property type="match status" value="1"/>
</dbReference>
<dbReference type="EMBL" id="CP036525">
    <property type="protein sequence ID" value="QDT07879.1"/>
    <property type="molecule type" value="Genomic_DNA"/>
</dbReference>
<name>A0A517NLC4_9BACT</name>
<feature type="compositionally biased region" description="Basic residues" evidence="1">
    <location>
        <begin position="744"/>
        <end position="753"/>
    </location>
</feature>
<feature type="compositionally biased region" description="Polar residues" evidence="1">
    <location>
        <begin position="480"/>
        <end position="490"/>
    </location>
</feature>
<dbReference type="Gene3D" id="2.60.40.1190">
    <property type="match status" value="1"/>
</dbReference>
<dbReference type="Proteomes" id="UP000318538">
    <property type="component" value="Chromosome"/>
</dbReference>
<dbReference type="SUPFAM" id="SSF110296">
    <property type="entry name" value="Oligoxyloglucan reducing end-specific cellobiohydrolase"/>
    <property type="match status" value="1"/>
</dbReference>
<dbReference type="KEGG" id="rlc:K227x_63080"/>
<sequence length="931" mass="101369">MTYRCFAMAISASQNLIHGFWHSARPTRTDTPHPVTRVPFSRWIVTCCRKICLPLPISQVGGIAILLLGIATASAASPELPPAYSQTRLLRSQAALNAVAFYDDQLGVAVGDRGRIMKTSDGGQTWTPSESGVECRIDDLIWIDAQRMVAVGGGYDAITRISRGVVLISNDGGNRWQRGADNDLPRLRKIQRRDDGKLTADGDWSHPSLTHQFESRSDGRTWTGNGNQHPPAPLARTPDAKDLLSWVQTTSVPVAVRAACRIAANRLCAVGDHGVIMTSDDNGKTWTTRAGQDRHTAILFVAASAPSVAWSMVGSESLESRNRTTVLVDLPPSQQNQQSDPANQPSQLELAHQVAVMLGASGVDTFGRTDNSDDNVRMAMRWIAILQPSAVVLDQNLAPETLDAFFQAATTAGVQRVASYTTGQSQSTTLHRDALLPKTGILASDLAYDALHHIAPHQNHVESISLRYLYDANPSRRTGESVTSGLNLSAGQRLPDRSAPASRRQLQVVQARMKQSKRIEQLLNSKHRVGSFDQSLATILDQTAKEDQFRLAWSILAATSDASLSDIRTRQTVLGVIAQRFADRSAGHWAKVRLQSLTHSVERRRLEEILTTGGQTADRPIASVSRSIAVSPFQSIAPEAASPTPTSGGFSDGPAMGQVRQVSAIAPVIVPEPEMLDMPSAPKATPSSEVDLAWEFHPIVLLGGEASRNRSDRVGLQIAEEQPASLRRLADATSNPWSGLLRRRGPQVVRARRTASPPRLDGMTNDSCWSESEASANSDTSIRMAYDDDYIYVAVECPEDRMHPDSHRDSASGIRDDDLSMVDRLSLCLDIDGDLMTSMQLSASASRRTHDAIDGNPAWQPTWYLDAAYDKGYVTFEIAILRRDVVDLPIEPGSTGTDQSWFVSARPLAAGTSLPTPVIPDPADWVRVIFQ</sequence>
<dbReference type="RefSeq" id="WP_218933632.1">
    <property type="nucleotide sequence ID" value="NZ_CP036525.1"/>
</dbReference>
<proteinExistence type="predicted"/>
<dbReference type="Gene3D" id="2.130.10.10">
    <property type="entry name" value="YVTN repeat-like/Quinoprotein amine dehydrogenase"/>
    <property type="match status" value="1"/>
</dbReference>
<dbReference type="InterPro" id="IPR015943">
    <property type="entry name" value="WD40/YVTN_repeat-like_dom_sf"/>
</dbReference>
<reference evidence="2 3" key="1">
    <citation type="submission" date="2019-02" db="EMBL/GenBank/DDBJ databases">
        <title>Deep-cultivation of Planctomycetes and their phenomic and genomic characterization uncovers novel biology.</title>
        <authorList>
            <person name="Wiegand S."/>
            <person name="Jogler M."/>
            <person name="Boedeker C."/>
            <person name="Pinto D."/>
            <person name="Vollmers J."/>
            <person name="Rivas-Marin E."/>
            <person name="Kohn T."/>
            <person name="Peeters S.H."/>
            <person name="Heuer A."/>
            <person name="Rast P."/>
            <person name="Oberbeckmann S."/>
            <person name="Bunk B."/>
            <person name="Jeske O."/>
            <person name="Meyerdierks A."/>
            <person name="Storesund J.E."/>
            <person name="Kallscheuer N."/>
            <person name="Luecker S."/>
            <person name="Lage O.M."/>
            <person name="Pohl T."/>
            <person name="Merkel B.J."/>
            <person name="Hornburger P."/>
            <person name="Mueller R.-W."/>
            <person name="Bruemmer F."/>
            <person name="Labrenz M."/>
            <person name="Spormann A.M."/>
            <person name="Op den Camp H."/>
            <person name="Overmann J."/>
            <person name="Amann R."/>
            <person name="Jetten M.S.M."/>
            <person name="Mascher T."/>
            <person name="Medema M.H."/>
            <person name="Devos D.P."/>
            <person name="Kaster A.-K."/>
            <person name="Ovreas L."/>
            <person name="Rohde M."/>
            <person name="Galperin M.Y."/>
            <person name="Jogler C."/>
        </authorList>
    </citation>
    <scope>NUCLEOTIDE SEQUENCE [LARGE SCALE GENOMIC DNA]</scope>
    <source>
        <strain evidence="2 3">K22_7</strain>
    </source>
</reference>
<evidence type="ECO:0000313" key="3">
    <source>
        <dbReference type="Proteomes" id="UP000318538"/>
    </source>
</evidence>
<feature type="compositionally biased region" description="Basic and acidic residues" evidence="1">
    <location>
        <begin position="192"/>
        <end position="204"/>
    </location>
</feature>